<evidence type="ECO:0000259" key="2">
    <source>
        <dbReference type="Pfam" id="PF13435"/>
    </source>
</evidence>
<reference evidence="3 4" key="1">
    <citation type="submission" date="2019-12" db="EMBL/GenBank/DDBJ databases">
        <title>Genomic-based taxomic classification of the family Erythrobacteraceae.</title>
        <authorList>
            <person name="Xu L."/>
        </authorList>
    </citation>
    <scope>NUCLEOTIDE SEQUENCE [LARGE SCALE GENOMIC DNA]</scope>
    <source>
        <strain evidence="3 4">JCM 16339</strain>
    </source>
</reference>
<name>A0A844ZPT1_9SPHN</name>
<proteinExistence type="predicted"/>
<feature type="domain" description="Cytochrome c-552/4" evidence="2">
    <location>
        <begin position="80"/>
        <end position="156"/>
    </location>
</feature>
<comment type="caution">
    <text evidence="3">The sequence shown here is derived from an EMBL/GenBank/DDBJ whole genome shotgun (WGS) entry which is preliminary data.</text>
</comment>
<dbReference type="Proteomes" id="UP000435243">
    <property type="component" value="Unassembled WGS sequence"/>
</dbReference>
<accession>A0A844ZPT1</accession>
<sequence>MSKRAERSGFAAPLRRLRNLAPGIAVATLALAALFTGLPQAQSANAQSDTGSAYSYTGVATCAGSTCHGRSEGNGEVVRQDEIATWQESSAVSGAHSRAYAVLGSPRGRQIAQSLGWDNATSRSECLGCHSTFVPASDRGPRFQTTDGVGCESCHGPAAGWIASHYKVGGTHTANIANGLTALDQPQARARVCLDCHYGSADQGQFVTHAMMAAGHPRISFELDLFSAFQQHHDVDADYLMRKRAPDNVQLWAVGQAEAVARATDLFARPELATQGVFPQFTFYDCHSCHRQITDGAQRRLTFETNPQRPIPFGQPPFNDENIIMLDAVAQALAPARADSFRSASRNFHDAMNEGRPQAQAAAMALRTEAARLSDALASRSYGGNDAFQVIATIGDRATSTRFTDYAGSAQAVMAVDTLLNALVTQGRITIGAAASIRTDINRAYQAVRTPESYRPAEFRSALGNAVGAIGRLQ</sequence>
<dbReference type="PANTHER" id="PTHR35038:SF6">
    <property type="entry name" value="SURFACE LOCALIZED DECAHEME CYTOCHROME C LIPOPROTEIN"/>
    <property type="match status" value="1"/>
</dbReference>
<keyword evidence="1" id="KW-0732">Signal</keyword>
<dbReference type="SUPFAM" id="SSF48695">
    <property type="entry name" value="Multiheme cytochromes"/>
    <property type="match status" value="1"/>
</dbReference>
<dbReference type="EMBL" id="WTYY01000005">
    <property type="protein sequence ID" value="MXO89060.1"/>
    <property type="molecule type" value="Genomic_DNA"/>
</dbReference>
<dbReference type="Pfam" id="PF13435">
    <property type="entry name" value="Cytochrome_C554"/>
    <property type="match status" value="1"/>
</dbReference>
<dbReference type="InterPro" id="IPR023155">
    <property type="entry name" value="Cyt_c-552/4"/>
</dbReference>
<dbReference type="Gene3D" id="1.10.1130.10">
    <property type="entry name" value="Flavocytochrome C3, Chain A"/>
    <property type="match status" value="1"/>
</dbReference>
<evidence type="ECO:0000256" key="1">
    <source>
        <dbReference type="ARBA" id="ARBA00022729"/>
    </source>
</evidence>
<dbReference type="OrthoDB" id="257578at2"/>
<dbReference type="PANTHER" id="PTHR35038">
    <property type="entry name" value="DISSIMILATORY SULFITE REDUCTASE SIRA"/>
    <property type="match status" value="1"/>
</dbReference>
<protein>
    <recommendedName>
        <fullName evidence="2">Cytochrome c-552/4 domain-containing protein</fullName>
    </recommendedName>
</protein>
<dbReference type="InterPro" id="IPR051829">
    <property type="entry name" value="Multiheme_Cytochr_ET"/>
</dbReference>
<evidence type="ECO:0000313" key="3">
    <source>
        <dbReference type="EMBL" id="MXO89060.1"/>
    </source>
</evidence>
<dbReference type="GO" id="GO:0016491">
    <property type="term" value="F:oxidoreductase activity"/>
    <property type="evidence" value="ECO:0007669"/>
    <property type="project" value="TreeGrafter"/>
</dbReference>
<dbReference type="InterPro" id="IPR036280">
    <property type="entry name" value="Multihaem_cyt_sf"/>
</dbReference>
<evidence type="ECO:0000313" key="4">
    <source>
        <dbReference type="Proteomes" id="UP000435243"/>
    </source>
</evidence>
<dbReference type="AlphaFoldDB" id="A0A844ZPT1"/>
<dbReference type="RefSeq" id="WP_160591811.1">
    <property type="nucleotide sequence ID" value="NZ_BAAAFP010000001.1"/>
</dbReference>
<keyword evidence="4" id="KW-1185">Reference proteome</keyword>
<gene>
    <name evidence="3" type="ORF">GRI32_09945</name>
</gene>
<organism evidence="3 4">
    <name type="scientific">Alteraurantiacibacter aestuarii</name>
    <dbReference type="NCBI Taxonomy" id="650004"/>
    <lineage>
        <taxon>Bacteria</taxon>
        <taxon>Pseudomonadati</taxon>
        <taxon>Pseudomonadota</taxon>
        <taxon>Alphaproteobacteria</taxon>
        <taxon>Sphingomonadales</taxon>
        <taxon>Erythrobacteraceae</taxon>
        <taxon>Alteraurantiacibacter</taxon>
    </lineage>
</organism>